<evidence type="ECO:0000313" key="5">
    <source>
        <dbReference type="EMBL" id="MDA0566719.1"/>
    </source>
</evidence>
<comment type="similarity">
    <text evidence="1">Belongs to the P-Pant transferase superfamily. Gsp/Sfp/HetI/AcpT family.</text>
</comment>
<dbReference type="Gene3D" id="3.90.470.20">
    <property type="entry name" value="4'-phosphopantetheinyl transferase domain"/>
    <property type="match status" value="2"/>
</dbReference>
<reference evidence="5" key="1">
    <citation type="submission" date="2021-10" db="EMBL/GenBank/DDBJ databases">
        <title>Streptomonospora sp. nov., isolated from mangrove soil.</title>
        <authorList>
            <person name="Chen X."/>
            <person name="Ge X."/>
            <person name="Liu W."/>
        </authorList>
    </citation>
    <scope>NUCLEOTIDE SEQUENCE</scope>
    <source>
        <strain evidence="5">S1-112</strain>
    </source>
</reference>
<proteinExistence type="inferred from homology"/>
<dbReference type="GO" id="GO:0019878">
    <property type="term" value="P:lysine biosynthetic process via aminoadipic acid"/>
    <property type="evidence" value="ECO:0007669"/>
    <property type="project" value="TreeGrafter"/>
</dbReference>
<feature type="domain" description="4'-phosphopantetheinyl transferase" evidence="4">
    <location>
        <begin position="123"/>
        <end position="195"/>
    </location>
</feature>
<dbReference type="GO" id="GO:0005829">
    <property type="term" value="C:cytosol"/>
    <property type="evidence" value="ECO:0007669"/>
    <property type="project" value="TreeGrafter"/>
</dbReference>
<keyword evidence="6" id="KW-1185">Reference proteome</keyword>
<sequence>MTPLTCDLWWGDITATTPDQMRALHGMLNAEERQRHAGYRLQADKDRFALARGLARLAVGRAAGIAAKSVAFDLLCFACERGEPAHKLGPHGKPRPSGPAEGVEISFSHSGDRVLLAMTRGVAVGADVQQVRGIALGPDSLADDLLNEAEMAHYTRLDPEQRQDAFFTLWSRKEALVKATREGIKGVTEVTISPPGAPIEVHAWDSPHAPPPGHVQLADVPAGDDYRAAVAVLTPRPLEIAVGDTAELLRDLPNAPARTDRRGAGTRRAEGRAETRTAPAARRPSPAAAPRHRQGPSAAR</sequence>
<gene>
    <name evidence="5" type="ORF">LG943_20740</name>
</gene>
<dbReference type="SUPFAM" id="SSF56214">
    <property type="entry name" value="4'-phosphopantetheinyl transferase"/>
    <property type="match status" value="2"/>
</dbReference>
<evidence type="ECO:0000256" key="3">
    <source>
        <dbReference type="SAM" id="MobiDB-lite"/>
    </source>
</evidence>
<dbReference type="InterPro" id="IPR037143">
    <property type="entry name" value="4-PPantetheinyl_Trfase_dom_sf"/>
</dbReference>
<evidence type="ECO:0000313" key="6">
    <source>
        <dbReference type="Proteomes" id="UP001140076"/>
    </source>
</evidence>
<dbReference type="PANTHER" id="PTHR12215:SF10">
    <property type="entry name" value="L-AMINOADIPATE-SEMIALDEHYDE DEHYDROGENASE-PHOSPHOPANTETHEINYL TRANSFERASE"/>
    <property type="match status" value="1"/>
</dbReference>
<dbReference type="RefSeq" id="WP_270073975.1">
    <property type="nucleotide sequence ID" value="NZ_JAJAQC010000040.1"/>
</dbReference>
<comment type="caution">
    <text evidence="5">The sequence shown here is derived from an EMBL/GenBank/DDBJ whole genome shotgun (WGS) entry which is preliminary data.</text>
</comment>
<dbReference type="Proteomes" id="UP001140076">
    <property type="component" value="Unassembled WGS sequence"/>
</dbReference>
<keyword evidence="2 5" id="KW-0808">Transferase</keyword>
<accession>A0A9X3NMZ8</accession>
<dbReference type="PANTHER" id="PTHR12215">
    <property type="entry name" value="PHOSPHOPANTETHEINE TRANSFERASE"/>
    <property type="match status" value="1"/>
</dbReference>
<dbReference type="Pfam" id="PF01648">
    <property type="entry name" value="ACPS"/>
    <property type="match status" value="1"/>
</dbReference>
<name>A0A9X3NMZ8_9ACTN</name>
<dbReference type="AlphaFoldDB" id="A0A9X3NMZ8"/>
<dbReference type="GO" id="GO:0008897">
    <property type="term" value="F:holo-[acyl-carrier-protein] synthase activity"/>
    <property type="evidence" value="ECO:0007669"/>
    <property type="project" value="InterPro"/>
</dbReference>
<feature type="compositionally biased region" description="Basic and acidic residues" evidence="3">
    <location>
        <begin position="258"/>
        <end position="275"/>
    </location>
</feature>
<feature type="compositionally biased region" description="Low complexity" evidence="3">
    <location>
        <begin position="276"/>
        <end position="289"/>
    </location>
</feature>
<organism evidence="5 6">
    <name type="scientific">Streptomonospora mangrovi</name>
    <dbReference type="NCBI Taxonomy" id="2883123"/>
    <lineage>
        <taxon>Bacteria</taxon>
        <taxon>Bacillati</taxon>
        <taxon>Actinomycetota</taxon>
        <taxon>Actinomycetes</taxon>
        <taxon>Streptosporangiales</taxon>
        <taxon>Nocardiopsidaceae</taxon>
        <taxon>Streptomonospora</taxon>
    </lineage>
</organism>
<evidence type="ECO:0000259" key="4">
    <source>
        <dbReference type="Pfam" id="PF01648"/>
    </source>
</evidence>
<feature type="region of interest" description="Disordered" evidence="3">
    <location>
        <begin position="251"/>
        <end position="300"/>
    </location>
</feature>
<evidence type="ECO:0000256" key="2">
    <source>
        <dbReference type="ARBA" id="ARBA00022679"/>
    </source>
</evidence>
<dbReference type="InterPro" id="IPR008278">
    <property type="entry name" value="4-PPantetheinyl_Trfase_dom"/>
</dbReference>
<protein>
    <submittedName>
        <fullName evidence="5">4'-phosphopantetheinyl transferase superfamily protein</fullName>
    </submittedName>
</protein>
<dbReference type="EMBL" id="JAJAQC010000040">
    <property type="protein sequence ID" value="MDA0566719.1"/>
    <property type="molecule type" value="Genomic_DNA"/>
</dbReference>
<dbReference type="InterPro" id="IPR050559">
    <property type="entry name" value="P-Pant_transferase_sf"/>
</dbReference>
<evidence type="ECO:0000256" key="1">
    <source>
        <dbReference type="ARBA" id="ARBA00010990"/>
    </source>
</evidence>
<dbReference type="GO" id="GO:0000287">
    <property type="term" value="F:magnesium ion binding"/>
    <property type="evidence" value="ECO:0007669"/>
    <property type="project" value="InterPro"/>
</dbReference>